<dbReference type="GO" id="GO:0003677">
    <property type="term" value="F:DNA binding"/>
    <property type="evidence" value="ECO:0007669"/>
    <property type="project" value="UniProtKB-KW"/>
</dbReference>
<evidence type="ECO:0000313" key="16">
    <source>
        <dbReference type="Proteomes" id="UP000509704"/>
    </source>
</evidence>
<evidence type="ECO:0000256" key="2">
    <source>
        <dbReference type="ARBA" id="ARBA00001966"/>
    </source>
</evidence>
<comment type="cofactor">
    <cofactor evidence="2">
        <name>[4Fe-4S] cluster</name>
        <dbReference type="ChEBI" id="CHEBI:49883"/>
    </cofactor>
</comment>
<evidence type="ECO:0000256" key="1">
    <source>
        <dbReference type="ARBA" id="ARBA00001946"/>
    </source>
</evidence>
<evidence type="ECO:0000256" key="13">
    <source>
        <dbReference type="ARBA" id="ARBA00023125"/>
    </source>
</evidence>
<dbReference type="GO" id="GO:0045145">
    <property type="term" value="F:single-stranded DNA 5'-3' DNA exonuclease activity"/>
    <property type="evidence" value="ECO:0007669"/>
    <property type="project" value="InterPro"/>
</dbReference>
<keyword evidence="16" id="KW-1185">Reference proteome</keyword>
<dbReference type="EMBL" id="CP058604">
    <property type="protein sequence ID" value="QLG70843.1"/>
    <property type="molecule type" value="Genomic_DNA"/>
</dbReference>
<evidence type="ECO:0000256" key="11">
    <source>
        <dbReference type="ARBA" id="ARBA00023004"/>
    </source>
</evidence>
<comment type="cofactor">
    <cofactor evidence="1">
        <name>Mg(2+)</name>
        <dbReference type="ChEBI" id="CHEBI:18420"/>
    </cofactor>
</comment>
<evidence type="ECO:0000256" key="12">
    <source>
        <dbReference type="ARBA" id="ARBA00023014"/>
    </source>
</evidence>
<keyword evidence="11" id="KW-0408">Iron</keyword>
<comment type="subunit">
    <text evidence="4">Monomer.</text>
</comment>
<keyword evidence="8" id="KW-0378">Hydrolase</keyword>
<name>A0A7H9AX71_ZYGMR</name>
<evidence type="ECO:0000313" key="15">
    <source>
        <dbReference type="EMBL" id="QLG70843.1"/>
    </source>
</evidence>
<dbReference type="GeneID" id="59234479"/>
<gene>
    <name evidence="15" type="ORF">HG535_0A07860</name>
</gene>
<dbReference type="AlphaFoldDB" id="A0A7H9AX71"/>
<dbReference type="OrthoDB" id="354769at2759"/>
<sequence>MFRIIFAKESILRKVRRFSNNCTFTHNYSVLTAEEREEVNRLPFFSRSFEEQPKKQPNKTRQKYTERKISLTKAIFGEDQENAGYLSYHLPRSMPSPYYDVYCKREQNGSKNDQEREIMQRLSVTKLLTKRWCELREAYDIYSNVDIFAHPQLLQGIASHRKLEYETHPVSEETQAFKDTFELQVPDDKFHKLAGSWSETVSKMLNIFVDGEAREVLCHGYLDANSGHLKSGSSINECDILISAVVDHLVLRKKGTAGTLFPFKLSNSVITRDGQDIAESLKQLRKNESFLKENFEIIVGDVKTRSFRRVPSHENVIKATKLQVMYYRHFLEELSIDTTSTYFKLLANAERRGFDVDQPVDPAKVISMMAQNEYMVLDMKRLRDGEPIGFNPFDSKNVENKKYNLTHYSALLNDANTIERYGDFFTEWRKPVTLRYLASRLAQVYREVGRLLCSALMVEYYVRNENFHNTLFDYDVDYLMENSHDSALFWLGKRDIEPIGANIKNFTSYCKHCDYETVCSWRKKGVTKCLDLGDDLVRIAQNDPQS</sequence>
<keyword evidence="13" id="KW-0238">DNA-binding</keyword>
<comment type="similarity">
    <text evidence="3">Belongs to the EXO5 family.</text>
</comment>
<protein>
    <recommendedName>
        <fullName evidence="5">Exonuclease V, mitochondrial</fullName>
    </recommendedName>
    <alternativeName>
        <fullName evidence="14">Defects in morphology protein 1</fullName>
    </alternativeName>
</protein>
<dbReference type="Pfam" id="PF09810">
    <property type="entry name" value="Exo5"/>
    <property type="match status" value="1"/>
</dbReference>
<dbReference type="KEGG" id="zmk:HG535_0A07860"/>
<keyword evidence="12" id="KW-0411">Iron-sulfur</keyword>
<evidence type="ECO:0000256" key="7">
    <source>
        <dbReference type="ARBA" id="ARBA00022722"/>
    </source>
</evidence>
<accession>A0A7H9AX71</accession>
<evidence type="ECO:0000256" key="4">
    <source>
        <dbReference type="ARBA" id="ARBA00011245"/>
    </source>
</evidence>
<keyword evidence="9" id="KW-0269">Exonuclease</keyword>
<reference evidence="15 16" key="1">
    <citation type="submission" date="2020-07" db="EMBL/GenBank/DDBJ databases">
        <title>The yeast mating-type switching endonuclease HO is a domesticated member of an unorthodox homing genetic element family.</title>
        <authorList>
            <person name="Coughlan A.Y."/>
            <person name="Lombardi L."/>
            <person name="Braun-Galleani S."/>
            <person name="Martos A.R."/>
            <person name="Galeote V."/>
            <person name="Bigey F."/>
            <person name="Dequin S."/>
            <person name="Byrne K.P."/>
            <person name="Wolfe K.H."/>
        </authorList>
    </citation>
    <scope>NUCLEOTIDE SEQUENCE [LARGE SCALE GENOMIC DNA]</scope>
    <source>
        <strain evidence="15 16">NRRL Y-6702</strain>
    </source>
</reference>
<dbReference type="GO" id="GO:0005634">
    <property type="term" value="C:nucleus"/>
    <property type="evidence" value="ECO:0007669"/>
    <property type="project" value="TreeGrafter"/>
</dbReference>
<keyword evidence="7" id="KW-0540">Nuclease</keyword>
<evidence type="ECO:0000256" key="14">
    <source>
        <dbReference type="ARBA" id="ARBA00030412"/>
    </source>
</evidence>
<dbReference type="Proteomes" id="UP000509704">
    <property type="component" value="Chromosome 1"/>
</dbReference>
<evidence type="ECO:0000256" key="10">
    <source>
        <dbReference type="ARBA" id="ARBA00022842"/>
    </source>
</evidence>
<dbReference type="GO" id="GO:0036297">
    <property type="term" value="P:interstrand cross-link repair"/>
    <property type="evidence" value="ECO:0007669"/>
    <property type="project" value="TreeGrafter"/>
</dbReference>
<dbReference type="PANTHER" id="PTHR14464:SF4">
    <property type="entry name" value="EXONUCLEASE V"/>
    <property type="match status" value="1"/>
</dbReference>
<dbReference type="InterPro" id="IPR019190">
    <property type="entry name" value="EXOV"/>
</dbReference>
<proteinExistence type="inferred from homology"/>
<organism evidence="15 16">
    <name type="scientific">Zygotorulaspora mrakii</name>
    <name type="common">Zygosaccharomyces mrakii</name>
    <dbReference type="NCBI Taxonomy" id="42260"/>
    <lineage>
        <taxon>Eukaryota</taxon>
        <taxon>Fungi</taxon>
        <taxon>Dikarya</taxon>
        <taxon>Ascomycota</taxon>
        <taxon>Saccharomycotina</taxon>
        <taxon>Saccharomycetes</taxon>
        <taxon>Saccharomycetales</taxon>
        <taxon>Saccharomycetaceae</taxon>
        <taxon>Zygotorulaspora</taxon>
    </lineage>
</organism>
<dbReference type="PANTHER" id="PTHR14464">
    <property type="entry name" value="EXONUCLEASE V"/>
    <property type="match status" value="1"/>
</dbReference>
<dbReference type="GO" id="GO:0051539">
    <property type="term" value="F:4 iron, 4 sulfur cluster binding"/>
    <property type="evidence" value="ECO:0007669"/>
    <property type="project" value="UniProtKB-KW"/>
</dbReference>
<keyword evidence="6" id="KW-0004">4Fe-4S</keyword>
<keyword evidence="10" id="KW-0460">Magnesium</keyword>
<evidence type="ECO:0000256" key="8">
    <source>
        <dbReference type="ARBA" id="ARBA00022801"/>
    </source>
</evidence>
<evidence type="ECO:0000256" key="6">
    <source>
        <dbReference type="ARBA" id="ARBA00022485"/>
    </source>
</evidence>
<dbReference type="RefSeq" id="XP_037142571.1">
    <property type="nucleotide sequence ID" value="XM_037286676.1"/>
</dbReference>
<evidence type="ECO:0000256" key="3">
    <source>
        <dbReference type="ARBA" id="ARBA00009797"/>
    </source>
</evidence>
<evidence type="ECO:0000256" key="9">
    <source>
        <dbReference type="ARBA" id="ARBA00022839"/>
    </source>
</evidence>
<evidence type="ECO:0000256" key="5">
    <source>
        <dbReference type="ARBA" id="ARBA00013561"/>
    </source>
</evidence>
<dbReference type="GO" id="GO:0005739">
    <property type="term" value="C:mitochondrion"/>
    <property type="evidence" value="ECO:0007669"/>
    <property type="project" value="TreeGrafter"/>
</dbReference>
<keyword evidence="6" id="KW-0479">Metal-binding</keyword>